<evidence type="ECO:0000313" key="1">
    <source>
        <dbReference type="EMBL" id="UNO47976.1"/>
    </source>
</evidence>
<reference evidence="2" key="1">
    <citation type="journal article" date="2022" name="G3 (Bethesda)">
        <title>Unveiling the complete genome sequence of Alicyclobacillus acidoterrestris DSM 3922T, a taint-producing strain.</title>
        <authorList>
            <person name="Leonardo I.C."/>
            <person name="Barreto Crespo M.T."/>
            <person name="Gaspar F.B."/>
        </authorList>
    </citation>
    <scope>NUCLEOTIDE SEQUENCE [LARGE SCALE GENOMIC DNA]</scope>
    <source>
        <strain evidence="2">DSM 3922</strain>
    </source>
</reference>
<accession>T0DDH5</accession>
<dbReference type="AlphaFoldDB" id="T0DDH5"/>
<organism evidence="1 2">
    <name type="scientific">Alicyclobacillus acidoterrestris (strain ATCC 49025 / DSM 3922 / CIP 106132 / NCIMB 13137 / GD3B)</name>
    <dbReference type="NCBI Taxonomy" id="1356854"/>
    <lineage>
        <taxon>Bacteria</taxon>
        <taxon>Bacillati</taxon>
        <taxon>Bacillota</taxon>
        <taxon>Bacilli</taxon>
        <taxon>Bacillales</taxon>
        <taxon>Alicyclobacillaceae</taxon>
        <taxon>Alicyclobacillus</taxon>
    </lineage>
</organism>
<name>T0DDH5_ALIAG</name>
<dbReference type="RefSeq" id="WP_021296144.1">
    <property type="nucleotide sequence ID" value="NZ_AURB01000124.1"/>
</dbReference>
<dbReference type="Proteomes" id="UP000829401">
    <property type="component" value="Chromosome"/>
</dbReference>
<keyword evidence="2" id="KW-1185">Reference proteome</keyword>
<evidence type="ECO:0000313" key="2">
    <source>
        <dbReference type="Proteomes" id="UP000829401"/>
    </source>
</evidence>
<proteinExistence type="predicted"/>
<protein>
    <submittedName>
        <fullName evidence="1">Uncharacterized protein</fullName>
    </submittedName>
</protein>
<dbReference type="KEGG" id="aaco:K1I37_14980"/>
<gene>
    <name evidence="1" type="ORF">K1I37_14980</name>
</gene>
<dbReference type="EMBL" id="CP080467">
    <property type="protein sequence ID" value="UNO47976.1"/>
    <property type="molecule type" value="Genomic_DNA"/>
</dbReference>
<sequence length="103" mass="12228">MTKFNIKYPSDFTNCNHLWDVDDEIINHEIQWCLRNMNRFPDQLSWTSRIGNTIVLVIRFNKPDGDDYGVLVTKDYAVASVDCNGHLTKGWELQNWEHRRVEE</sequence>
<dbReference type="STRING" id="1356854.N007_05505"/>
<accession>A0A9E7CXI3</accession>